<accession>A0A7Y0A211</accession>
<name>A0A7Y0A211_9BURK</name>
<proteinExistence type="predicted"/>
<sequence length="397" mass="41343">MLRRSRSALSCALALSLSIAPSAAWLSMSMLLPVSASLALSARANAEAAPSGWHVGETVRVFHPSASRHWRGAQTEALVTRIWYPADATQPETAHEIGAPGHPIFLGHAAADDAPLSAAHAKYPLLLLSHGTGGSADSLDWLAASLAAQGYIVAGVNHPGNNALEPLTRDGFMLWWERATDVSEVLDGMLADPRLGPHVDATRIGALGFSLGGYTVLELAGARTDVAAFERFCTSPAADAICTPPEAAKLPHAPGASALTLDALSPATKASRARSGDSYRDPRIKAVFAIAPALGEAFDPNAFAEVTIPVALLAGEADVTAPVNTNIHRIAGFMPRASVTMVPGASHYTFMDVCEAAVIERLATICRDGPGVDRDAVHAQTAVQVRDFFATTLAAGA</sequence>
<keyword evidence="1" id="KW-0378">Hydrolase</keyword>
<evidence type="ECO:0000313" key="6">
    <source>
        <dbReference type="EMBL" id="NML35052.1"/>
    </source>
</evidence>
<dbReference type="PIRSF" id="PIRSF031982">
    <property type="entry name" value="UCP031982_abhydr"/>
    <property type="match status" value="1"/>
</dbReference>
<keyword evidence="7" id="KW-1185">Reference proteome</keyword>
<dbReference type="InterPro" id="IPR022742">
    <property type="entry name" value="Hydrolase_4"/>
</dbReference>
<evidence type="ECO:0000256" key="1">
    <source>
        <dbReference type="ARBA" id="ARBA00022801"/>
    </source>
</evidence>
<dbReference type="PANTHER" id="PTHR10272">
    <property type="entry name" value="PLATELET-ACTIVATING FACTOR ACETYLHYDROLASE"/>
    <property type="match status" value="1"/>
</dbReference>
<feature type="signal peptide" evidence="4">
    <location>
        <begin position="1"/>
        <end position="23"/>
    </location>
</feature>
<dbReference type="GO" id="GO:0016042">
    <property type="term" value="P:lipid catabolic process"/>
    <property type="evidence" value="ECO:0007669"/>
    <property type="project" value="UniProtKB-KW"/>
</dbReference>
<dbReference type="PANTHER" id="PTHR10272:SF0">
    <property type="entry name" value="PLATELET-ACTIVATING FACTOR ACETYLHYDROLASE"/>
    <property type="match status" value="1"/>
</dbReference>
<evidence type="ECO:0000313" key="7">
    <source>
        <dbReference type="Proteomes" id="UP000583127"/>
    </source>
</evidence>
<dbReference type="RefSeq" id="WP_169501238.1">
    <property type="nucleotide sequence ID" value="NZ_JABBFZ010000029.1"/>
</dbReference>
<protein>
    <submittedName>
        <fullName evidence="6">Peptidase</fullName>
    </submittedName>
</protein>
<organism evidence="6 7">
    <name type="scientific">Paraburkholderia antibiotica</name>
    <dbReference type="NCBI Taxonomy" id="2728839"/>
    <lineage>
        <taxon>Bacteria</taxon>
        <taxon>Pseudomonadati</taxon>
        <taxon>Pseudomonadota</taxon>
        <taxon>Betaproteobacteria</taxon>
        <taxon>Burkholderiales</taxon>
        <taxon>Burkholderiaceae</taxon>
        <taxon>Paraburkholderia</taxon>
    </lineage>
</organism>
<dbReference type="InterPro" id="IPR029058">
    <property type="entry name" value="AB_hydrolase_fold"/>
</dbReference>
<comment type="caution">
    <text evidence="6">The sequence shown here is derived from an EMBL/GenBank/DDBJ whole genome shotgun (WGS) entry which is preliminary data.</text>
</comment>
<reference evidence="6 7" key="1">
    <citation type="submission" date="2020-04" db="EMBL/GenBank/DDBJ databases">
        <title>Paraburkholderia sp. G-4-1-8 isolated from soil.</title>
        <authorList>
            <person name="Dahal R.H."/>
        </authorList>
    </citation>
    <scope>NUCLEOTIDE SEQUENCE [LARGE SCALE GENOMIC DNA]</scope>
    <source>
        <strain evidence="6 7">G-4-1-8</strain>
    </source>
</reference>
<dbReference type="EMBL" id="JABBFZ010000029">
    <property type="protein sequence ID" value="NML35052.1"/>
    <property type="molecule type" value="Genomic_DNA"/>
</dbReference>
<dbReference type="InterPro" id="IPR016986">
    <property type="entry name" value="UCP031982_abhydr"/>
</dbReference>
<dbReference type="Proteomes" id="UP000583127">
    <property type="component" value="Unassembled WGS sequence"/>
</dbReference>
<dbReference type="Pfam" id="PF12146">
    <property type="entry name" value="Hydrolase_4"/>
    <property type="match status" value="1"/>
</dbReference>
<dbReference type="AlphaFoldDB" id="A0A7Y0A211"/>
<evidence type="ECO:0000256" key="4">
    <source>
        <dbReference type="SAM" id="SignalP"/>
    </source>
</evidence>
<keyword evidence="2" id="KW-0442">Lipid degradation</keyword>
<feature type="chain" id="PRO_5031316999" evidence="4">
    <location>
        <begin position="24"/>
        <end position="397"/>
    </location>
</feature>
<dbReference type="SUPFAM" id="SSF53474">
    <property type="entry name" value="alpha/beta-Hydrolases"/>
    <property type="match status" value="1"/>
</dbReference>
<feature type="domain" description="Serine aminopeptidase S33" evidence="5">
    <location>
        <begin position="125"/>
        <end position="352"/>
    </location>
</feature>
<keyword evidence="4" id="KW-0732">Signal</keyword>
<evidence type="ECO:0000256" key="2">
    <source>
        <dbReference type="ARBA" id="ARBA00022963"/>
    </source>
</evidence>
<gene>
    <name evidence="6" type="ORF">HHL14_30035</name>
</gene>
<evidence type="ECO:0000256" key="3">
    <source>
        <dbReference type="ARBA" id="ARBA00023098"/>
    </source>
</evidence>
<evidence type="ECO:0000259" key="5">
    <source>
        <dbReference type="Pfam" id="PF12146"/>
    </source>
</evidence>
<dbReference type="Gene3D" id="3.40.50.1820">
    <property type="entry name" value="alpha/beta hydrolase"/>
    <property type="match status" value="2"/>
</dbReference>
<keyword evidence="3" id="KW-0443">Lipid metabolism</keyword>
<dbReference type="GO" id="GO:0003847">
    <property type="term" value="F:1-alkyl-2-acetylglycerophosphocholine esterase activity"/>
    <property type="evidence" value="ECO:0007669"/>
    <property type="project" value="TreeGrafter"/>
</dbReference>